<dbReference type="OrthoDB" id="7687051at2759"/>
<dbReference type="EMBL" id="LBMM01020085">
    <property type="protein sequence ID" value="KMQ83370.1"/>
    <property type="molecule type" value="Genomic_DNA"/>
</dbReference>
<organism evidence="1 2">
    <name type="scientific">Lasius niger</name>
    <name type="common">Black garden ant</name>
    <dbReference type="NCBI Taxonomy" id="67767"/>
    <lineage>
        <taxon>Eukaryota</taxon>
        <taxon>Metazoa</taxon>
        <taxon>Ecdysozoa</taxon>
        <taxon>Arthropoda</taxon>
        <taxon>Hexapoda</taxon>
        <taxon>Insecta</taxon>
        <taxon>Pterygota</taxon>
        <taxon>Neoptera</taxon>
        <taxon>Endopterygota</taxon>
        <taxon>Hymenoptera</taxon>
        <taxon>Apocrita</taxon>
        <taxon>Aculeata</taxon>
        <taxon>Formicoidea</taxon>
        <taxon>Formicidae</taxon>
        <taxon>Formicinae</taxon>
        <taxon>Lasius</taxon>
        <taxon>Lasius</taxon>
    </lineage>
</organism>
<accession>A0A0J7MSA5</accession>
<keyword evidence="2" id="KW-1185">Reference proteome</keyword>
<dbReference type="Proteomes" id="UP000036403">
    <property type="component" value="Unassembled WGS sequence"/>
</dbReference>
<proteinExistence type="predicted"/>
<dbReference type="PaxDb" id="67767-A0A0J7MSA5"/>
<reference evidence="1 2" key="1">
    <citation type="submission" date="2015-04" db="EMBL/GenBank/DDBJ databases">
        <title>Lasius niger genome sequencing.</title>
        <authorList>
            <person name="Konorov E.A."/>
            <person name="Nikitin M.A."/>
            <person name="Kirill M.V."/>
            <person name="Chang P."/>
        </authorList>
    </citation>
    <scope>NUCLEOTIDE SEQUENCE [LARGE SCALE GENOMIC DNA]</scope>
    <source>
        <tissue evidence="1">Whole</tissue>
    </source>
</reference>
<gene>
    <name evidence="1" type="ORF">RF55_20225</name>
</gene>
<evidence type="ECO:0000313" key="1">
    <source>
        <dbReference type="EMBL" id="KMQ83370.1"/>
    </source>
</evidence>
<name>A0A0J7MSA5_LASNI</name>
<evidence type="ECO:0000313" key="2">
    <source>
        <dbReference type="Proteomes" id="UP000036403"/>
    </source>
</evidence>
<sequence>MRRAHDDINPICRACSSIDETLGHVLGQCITTKAKRIKRHNEIVDLLKDRLAATNRVLVEPTVEHNGERFKPDFVITNEERVIVLDVTVRYKNRSFLTEAAKEKIDKYSNISNKLKRNFNAPQARVVPIVVGSRGALPAATIAELKQLNIRKTDWLTISLIALKSSIEIANAFMNN</sequence>
<protein>
    <submittedName>
        <fullName evidence="1">R2 protein</fullName>
    </submittedName>
</protein>
<dbReference type="STRING" id="67767.A0A0J7MSA5"/>
<comment type="caution">
    <text evidence="1">The sequence shown here is derived from an EMBL/GenBank/DDBJ whole genome shotgun (WGS) entry which is preliminary data.</text>
</comment>
<dbReference type="AlphaFoldDB" id="A0A0J7MSA5"/>